<reference evidence="5" key="1">
    <citation type="submission" date="2021-01" db="EMBL/GenBank/DDBJ databases">
        <authorList>
            <person name="Corre E."/>
            <person name="Pelletier E."/>
            <person name="Niang G."/>
            <person name="Scheremetjew M."/>
            <person name="Finn R."/>
            <person name="Kale V."/>
            <person name="Holt S."/>
            <person name="Cochrane G."/>
            <person name="Meng A."/>
            <person name="Brown T."/>
            <person name="Cohen L."/>
        </authorList>
    </citation>
    <scope>NUCLEOTIDE SEQUENCE</scope>
    <source>
        <strain evidence="5">Ras09</strain>
    </source>
</reference>
<dbReference type="PANTHER" id="PTHR12176">
    <property type="entry name" value="SAM-DEPENDENT METHYLTRANSFERASE SUPERFAMILY PROTEIN"/>
    <property type="match status" value="1"/>
</dbReference>
<organism evidence="5">
    <name type="scientific">Strombidium rassoulzadegani</name>
    <dbReference type="NCBI Taxonomy" id="1082188"/>
    <lineage>
        <taxon>Eukaryota</taxon>
        <taxon>Sar</taxon>
        <taxon>Alveolata</taxon>
        <taxon>Ciliophora</taxon>
        <taxon>Intramacronucleata</taxon>
        <taxon>Spirotrichea</taxon>
        <taxon>Oligotrichia</taxon>
        <taxon>Strombidiidae</taxon>
        <taxon>Strombidium</taxon>
    </lineage>
</organism>
<dbReference type="SUPFAM" id="SSF53335">
    <property type="entry name" value="S-adenosyl-L-methionine-dependent methyltransferases"/>
    <property type="match status" value="1"/>
</dbReference>
<dbReference type="EMBL" id="HBIA01019085">
    <property type="protein sequence ID" value="CAE0237645.1"/>
    <property type="molecule type" value="Transcribed_RNA"/>
</dbReference>
<dbReference type="Pfam" id="PF08241">
    <property type="entry name" value="Methyltransf_11"/>
    <property type="match status" value="1"/>
</dbReference>
<keyword evidence="3" id="KW-0808">Transferase</keyword>
<dbReference type="GO" id="GO:0008757">
    <property type="term" value="F:S-adenosylmethionine-dependent methyltransferase activity"/>
    <property type="evidence" value="ECO:0007669"/>
    <property type="project" value="InterPro"/>
</dbReference>
<evidence type="ECO:0000256" key="3">
    <source>
        <dbReference type="ARBA" id="ARBA00022679"/>
    </source>
</evidence>
<evidence type="ECO:0000259" key="4">
    <source>
        <dbReference type="Pfam" id="PF08241"/>
    </source>
</evidence>
<sequence>MKRRNVKRGHMVYEVMDCCNLKYPDNYFDVCIDKSTIDALLCGDNAFLNTAIMLKEGQRVLKEDGGVYIAISYGKPSTRSFHFERPFLSWSLQERVFHPAEVPDAQESEEKAHYLYICAKQRNWKQVYQENFEPVILQLILHEKNVNAGRDLEEEQDKDLDASTQIQLDLERAKTEQLFSRPKSA</sequence>
<feature type="domain" description="Methyltransferase type 11" evidence="4">
    <location>
        <begin position="3"/>
        <end position="68"/>
    </location>
</feature>
<dbReference type="AlphaFoldDB" id="A0A7S3G101"/>
<dbReference type="GO" id="GO:0032259">
    <property type="term" value="P:methylation"/>
    <property type="evidence" value="ECO:0007669"/>
    <property type="project" value="UniProtKB-KW"/>
</dbReference>
<comment type="similarity">
    <text evidence="1">Belongs to the methyltransferase superfamily.</text>
</comment>
<name>A0A7S3G101_9SPIT</name>
<accession>A0A7S3G101</accession>
<proteinExistence type="inferred from homology"/>
<dbReference type="InterPro" id="IPR029063">
    <property type="entry name" value="SAM-dependent_MTases_sf"/>
</dbReference>
<keyword evidence="2" id="KW-0489">Methyltransferase</keyword>
<dbReference type="InterPro" id="IPR013216">
    <property type="entry name" value="Methyltransf_11"/>
</dbReference>
<dbReference type="Gene3D" id="3.40.50.150">
    <property type="entry name" value="Vaccinia Virus protein VP39"/>
    <property type="match status" value="1"/>
</dbReference>
<dbReference type="PANTHER" id="PTHR12176:SF79">
    <property type="entry name" value="METHYLTRANSFERASE TYPE 11 DOMAIN-CONTAINING PROTEIN"/>
    <property type="match status" value="1"/>
</dbReference>
<dbReference type="InterPro" id="IPR051419">
    <property type="entry name" value="Lys/N-term_MeTrsfase_sf"/>
</dbReference>
<evidence type="ECO:0000256" key="1">
    <source>
        <dbReference type="ARBA" id="ARBA00008361"/>
    </source>
</evidence>
<evidence type="ECO:0000313" key="5">
    <source>
        <dbReference type="EMBL" id="CAE0237645.1"/>
    </source>
</evidence>
<protein>
    <recommendedName>
        <fullName evidence="4">Methyltransferase type 11 domain-containing protein</fullName>
    </recommendedName>
</protein>
<evidence type="ECO:0000256" key="2">
    <source>
        <dbReference type="ARBA" id="ARBA00022603"/>
    </source>
</evidence>
<gene>
    <name evidence="5" type="ORF">SRAS04492_LOCUS9454</name>
</gene>